<dbReference type="Gene3D" id="3.10.180.10">
    <property type="entry name" value="2,3-Dihydroxybiphenyl 1,2-Dioxygenase, domain 1"/>
    <property type="match status" value="1"/>
</dbReference>
<dbReference type="RefSeq" id="WP_189461703.1">
    <property type="nucleotide sequence ID" value="NZ_BMYO01000008.1"/>
</dbReference>
<dbReference type="SUPFAM" id="SSF54593">
    <property type="entry name" value="Glyoxalase/Bleomycin resistance protein/Dihydroxybiphenyl dioxygenase"/>
    <property type="match status" value="1"/>
</dbReference>
<sequence length="138" mass="15026">MQVQAYLMLNGRCDEALAFYKQAVGAEVGLLMRNKDAPPGSGCEGLDEVWQNKVMHCNFTVGQTQLMASDGMPGSPATTMSGCSLTIAPDSLEKGRQIFDALADGGSVQMPFQQTFWAKGFGMLTDRFGVNWMVNFEQ</sequence>
<organism evidence="2 3">
    <name type="scientific">Jeongeupia chitinilytica</name>
    <dbReference type="NCBI Taxonomy" id="1041641"/>
    <lineage>
        <taxon>Bacteria</taxon>
        <taxon>Pseudomonadati</taxon>
        <taxon>Pseudomonadota</taxon>
        <taxon>Betaproteobacteria</taxon>
        <taxon>Neisseriales</taxon>
        <taxon>Chitinibacteraceae</taxon>
        <taxon>Jeongeupia</taxon>
    </lineage>
</organism>
<keyword evidence="3" id="KW-1185">Reference proteome</keyword>
<feature type="domain" description="PhnB-like" evidence="1">
    <location>
        <begin position="4"/>
        <end position="134"/>
    </location>
</feature>
<accession>A0ABQ3H6E6</accession>
<reference evidence="3" key="1">
    <citation type="journal article" date="2019" name="Int. J. Syst. Evol. Microbiol.">
        <title>The Global Catalogue of Microorganisms (GCM) 10K type strain sequencing project: providing services to taxonomists for standard genome sequencing and annotation.</title>
        <authorList>
            <consortium name="The Broad Institute Genomics Platform"/>
            <consortium name="The Broad Institute Genome Sequencing Center for Infectious Disease"/>
            <person name="Wu L."/>
            <person name="Ma J."/>
        </authorList>
    </citation>
    <scope>NUCLEOTIDE SEQUENCE [LARGE SCALE GENOMIC DNA]</scope>
    <source>
        <strain evidence="3">KCTC 23701</strain>
    </source>
</reference>
<gene>
    <name evidence="2" type="ORF">GCM10007350_29870</name>
</gene>
<proteinExistence type="predicted"/>
<name>A0ABQ3H6E6_9NEIS</name>
<dbReference type="PANTHER" id="PTHR33990:SF1">
    <property type="entry name" value="PROTEIN YJDN"/>
    <property type="match status" value="1"/>
</dbReference>
<evidence type="ECO:0000259" key="1">
    <source>
        <dbReference type="Pfam" id="PF06983"/>
    </source>
</evidence>
<protein>
    <submittedName>
        <fullName evidence="2">VOC family protein</fullName>
    </submittedName>
</protein>
<dbReference type="CDD" id="cd06588">
    <property type="entry name" value="PhnB_like"/>
    <property type="match status" value="1"/>
</dbReference>
<evidence type="ECO:0000313" key="2">
    <source>
        <dbReference type="EMBL" id="GHD66924.1"/>
    </source>
</evidence>
<dbReference type="Pfam" id="PF06983">
    <property type="entry name" value="3-dmu-9_3-mt"/>
    <property type="match status" value="1"/>
</dbReference>
<dbReference type="Proteomes" id="UP000604737">
    <property type="component" value="Unassembled WGS sequence"/>
</dbReference>
<comment type="caution">
    <text evidence="2">The sequence shown here is derived from an EMBL/GenBank/DDBJ whole genome shotgun (WGS) entry which is preliminary data.</text>
</comment>
<dbReference type="PANTHER" id="PTHR33990">
    <property type="entry name" value="PROTEIN YJDN-RELATED"/>
    <property type="match status" value="1"/>
</dbReference>
<dbReference type="InterPro" id="IPR028973">
    <property type="entry name" value="PhnB-like"/>
</dbReference>
<dbReference type="EMBL" id="BMYO01000008">
    <property type="protein sequence ID" value="GHD66924.1"/>
    <property type="molecule type" value="Genomic_DNA"/>
</dbReference>
<dbReference type="InterPro" id="IPR029068">
    <property type="entry name" value="Glyas_Bleomycin-R_OHBP_Dase"/>
</dbReference>
<evidence type="ECO:0000313" key="3">
    <source>
        <dbReference type="Proteomes" id="UP000604737"/>
    </source>
</evidence>